<reference evidence="10" key="1">
    <citation type="submission" date="2025-08" db="UniProtKB">
        <authorList>
            <consortium name="RefSeq"/>
        </authorList>
    </citation>
    <scope>IDENTIFICATION</scope>
    <source>
        <tissue evidence="10">Whole organism</tissue>
    </source>
</reference>
<dbReference type="GO" id="GO:0008270">
    <property type="term" value="F:zinc ion binding"/>
    <property type="evidence" value="ECO:0007669"/>
    <property type="project" value="UniProtKB-KW"/>
</dbReference>
<dbReference type="Gene3D" id="3.30.160.60">
    <property type="entry name" value="Classic Zinc Finger"/>
    <property type="match status" value="1"/>
</dbReference>
<dbReference type="KEGG" id="hazt:108682393"/>
<dbReference type="SMART" id="SM00502">
    <property type="entry name" value="BBC"/>
    <property type="match status" value="1"/>
</dbReference>
<dbReference type="FunFam" id="3.40.50.300:FF:000412">
    <property type="entry name" value="ADP-ribosylation factor 1"/>
    <property type="match status" value="1"/>
</dbReference>
<dbReference type="AlphaFoldDB" id="A0A979FX49"/>
<keyword evidence="6" id="KW-0862">Zinc</keyword>
<evidence type="ECO:0000313" key="10">
    <source>
        <dbReference type="RefSeq" id="XP_047740614.1"/>
    </source>
</evidence>
<evidence type="ECO:0000256" key="5">
    <source>
        <dbReference type="PIRSR" id="PIRSR606689-2"/>
    </source>
</evidence>
<dbReference type="PRINTS" id="PR00328">
    <property type="entry name" value="SAR1GTPBP"/>
</dbReference>
<evidence type="ECO:0000256" key="6">
    <source>
        <dbReference type="PROSITE-ProRule" id="PRU00024"/>
    </source>
</evidence>
<dbReference type="SUPFAM" id="SSF57845">
    <property type="entry name" value="B-box zinc-binding domain"/>
    <property type="match status" value="1"/>
</dbReference>
<dbReference type="NCBIfam" id="TIGR00231">
    <property type="entry name" value="small_GTP"/>
    <property type="match status" value="1"/>
</dbReference>
<evidence type="ECO:0000256" key="1">
    <source>
        <dbReference type="ARBA" id="ARBA00010290"/>
    </source>
</evidence>
<evidence type="ECO:0000256" key="2">
    <source>
        <dbReference type="ARBA" id="ARBA00022741"/>
    </source>
</evidence>
<dbReference type="PROSITE" id="PS51417">
    <property type="entry name" value="ARF"/>
    <property type="match status" value="1"/>
</dbReference>
<keyword evidence="5" id="KW-0479">Metal-binding</keyword>
<name>A0A979FX49_HYAAZ</name>
<dbReference type="InterPro" id="IPR024156">
    <property type="entry name" value="Small_GTPase_ARF"/>
</dbReference>
<evidence type="ECO:0000256" key="3">
    <source>
        <dbReference type="ARBA" id="ARBA00023134"/>
    </source>
</evidence>
<keyword evidence="3 4" id="KW-0342">GTP-binding</keyword>
<accession>A0A979FX49</accession>
<feature type="binding site" evidence="5">
    <location>
        <position position="451"/>
    </location>
    <ligand>
        <name>Mg(2+)</name>
        <dbReference type="ChEBI" id="CHEBI:18420"/>
    </ligand>
</feature>
<dbReference type="Pfam" id="PF00643">
    <property type="entry name" value="zf-B_box"/>
    <property type="match status" value="1"/>
</dbReference>
<comment type="similarity">
    <text evidence="1">Belongs to the small GTPase superfamily. Arf family.</text>
</comment>
<keyword evidence="9" id="KW-1185">Reference proteome</keyword>
<dbReference type="PROSITE" id="PS50119">
    <property type="entry name" value="ZF_BBOX"/>
    <property type="match status" value="1"/>
</dbReference>
<dbReference type="Gene3D" id="3.40.50.300">
    <property type="entry name" value="P-loop containing nucleotide triphosphate hydrolases"/>
    <property type="match status" value="1"/>
</dbReference>
<protein>
    <submittedName>
        <fullName evidence="10">E3 ubiquitin-protein ligase TRIM23</fullName>
    </submittedName>
</protein>
<dbReference type="GO" id="GO:0005525">
    <property type="term" value="F:GTP binding"/>
    <property type="evidence" value="ECO:0007669"/>
    <property type="project" value="UniProtKB-KW"/>
</dbReference>
<dbReference type="GO" id="GO:0030010">
    <property type="term" value="P:establishment of cell polarity"/>
    <property type="evidence" value="ECO:0007669"/>
    <property type="project" value="UniProtKB-ARBA"/>
</dbReference>
<dbReference type="Proteomes" id="UP000694843">
    <property type="component" value="Unplaced"/>
</dbReference>
<dbReference type="GO" id="GO:0003924">
    <property type="term" value="F:GTPase activity"/>
    <property type="evidence" value="ECO:0007669"/>
    <property type="project" value="InterPro"/>
</dbReference>
<dbReference type="InterPro" id="IPR027417">
    <property type="entry name" value="P-loop_NTPase"/>
</dbReference>
<feature type="domain" description="B box-type" evidence="8">
    <location>
        <begin position="49"/>
        <end position="95"/>
    </location>
</feature>
<dbReference type="CDD" id="cd00878">
    <property type="entry name" value="Arf_Arl"/>
    <property type="match status" value="1"/>
</dbReference>
<feature type="binding site" evidence="4">
    <location>
        <position position="473"/>
    </location>
    <ligand>
        <name>GTP</name>
        <dbReference type="ChEBI" id="CHEBI:37565"/>
    </ligand>
</feature>
<dbReference type="OrthoDB" id="2011769at2759"/>
<dbReference type="SMART" id="SM00178">
    <property type="entry name" value="SAR"/>
    <property type="match status" value="1"/>
</dbReference>
<evidence type="ECO:0000256" key="4">
    <source>
        <dbReference type="PIRSR" id="PIRSR606689-1"/>
    </source>
</evidence>
<dbReference type="GO" id="GO:0051649">
    <property type="term" value="P:establishment of localization in cell"/>
    <property type="evidence" value="ECO:0007669"/>
    <property type="project" value="UniProtKB-ARBA"/>
</dbReference>
<keyword evidence="5" id="KW-0460">Magnesium</keyword>
<evidence type="ECO:0000256" key="7">
    <source>
        <dbReference type="SAM" id="MobiDB-lite"/>
    </source>
</evidence>
<dbReference type="Pfam" id="PF00025">
    <property type="entry name" value="Arf"/>
    <property type="match status" value="1"/>
</dbReference>
<dbReference type="SMART" id="SM00177">
    <property type="entry name" value="ARF"/>
    <property type="match status" value="1"/>
</dbReference>
<dbReference type="InterPro" id="IPR000315">
    <property type="entry name" value="Znf_B-box"/>
</dbReference>
<dbReference type="SUPFAM" id="SSF52540">
    <property type="entry name" value="P-loop containing nucleoside triphosphate hydrolases"/>
    <property type="match status" value="1"/>
</dbReference>
<dbReference type="CDD" id="cd19773">
    <property type="entry name" value="Bbox2_TRIM23_C-IX_rpt1"/>
    <property type="match status" value="1"/>
</dbReference>
<evidence type="ECO:0000313" key="9">
    <source>
        <dbReference type="Proteomes" id="UP000694843"/>
    </source>
</evidence>
<dbReference type="RefSeq" id="XP_047740614.1">
    <property type="nucleotide sequence ID" value="XM_047884658.1"/>
</dbReference>
<gene>
    <name evidence="10" type="primary">LOC108682393</name>
</gene>
<organism evidence="9 10">
    <name type="scientific">Hyalella azteca</name>
    <name type="common">Amphipod</name>
    <dbReference type="NCBI Taxonomy" id="294128"/>
    <lineage>
        <taxon>Eukaryota</taxon>
        <taxon>Metazoa</taxon>
        <taxon>Ecdysozoa</taxon>
        <taxon>Arthropoda</taxon>
        <taxon>Crustacea</taxon>
        <taxon>Multicrustacea</taxon>
        <taxon>Malacostraca</taxon>
        <taxon>Eumalacostraca</taxon>
        <taxon>Peracarida</taxon>
        <taxon>Amphipoda</taxon>
        <taxon>Senticaudata</taxon>
        <taxon>Talitrida</taxon>
        <taxon>Talitroidea</taxon>
        <taxon>Hyalellidae</taxon>
        <taxon>Hyalella</taxon>
    </lineage>
</organism>
<keyword evidence="6" id="KW-0863">Zinc-finger</keyword>
<dbReference type="InterPro" id="IPR003649">
    <property type="entry name" value="Bbox_C"/>
</dbReference>
<feature type="region of interest" description="Disordered" evidence="7">
    <location>
        <begin position="273"/>
        <end position="292"/>
    </location>
</feature>
<dbReference type="InterPro" id="IPR005225">
    <property type="entry name" value="Small_GTP-bd"/>
</dbReference>
<dbReference type="GO" id="GO:0016192">
    <property type="term" value="P:vesicle-mediated transport"/>
    <property type="evidence" value="ECO:0007669"/>
    <property type="project" value="UniProtKB-ARBA"/>
</dbReference>
<dbReference type="OMA" id="MEPCFRH"/>
<evidence type="ECO:0000259" key="8">
    <source>
        <dbReference type="PROSITE" id="PS50119"/>
    </source>
</evidence>
<keyword evidence="2 4" id="KW-0547">Nucleotide-binding</keyword>
<dbReference type="CDD" id="cd19774">
    <property type="entry name" value="Bbox2_TRIM23_C-IX_rpt2"/>
    <property type="match status" value="1"/>
</dbReference>
<dbReference type="PANTHER" id="PTHR11711">
    <property type="entry name" value="ADP RIBOSYLATION FACTOR-RELATED"/>
    <property type="match status" value="1"/>
</dbReference>
<proteinExistence type="inferred from homology"/>
<feature type="binding site" evidence="5">
    <location>
        <position position="434"/>
    </location>
    <ligand>
        <name>Mg(2+)</name>
        <dbReference type="ChEBI" id="CHEBI:18420"/>
    </ligand>
</feature>
<dbReference type="SMART" id="SM00336">
    <property type="entry name" value="BBOX"/>
    <property type="match status" value="2"/>
</dbReference>
<dbReference type="GeneID" id="108682393"/>
<dbReference type="InterPro" id="IPR006689">
    <property type="entry name" value="Small_GTPase_ARF/SAR"/>
</dbReference>
<sequence>MAEESLIASPLACAQQSFHTFNSGPSSSGKQSGRQPVACSVGLAGGGCLPSEVCDEDETHIATLYCTVCTSNLCHACSERSHAPRTLHTHRRIPIADKPREKPRCPCHPSHTVDFVCLEPLCTSTSPLMCFICKDYKHAKHKHALLESEAESVRLELGAATLNVKRTALQLTNTLRKLEQIAHQLEDCPAIVDRDPDTLPGTAESLPGLPVTHTLSTALYQSSGDDPPSLVAVPSSSSLIQASSLLPSLLATSIAAAPAVVAATSLPPLMSSSAAAHGHSSGGLPAAPPQQSSSPVAAVMAAIREHFSALRQQLLVQESSAIVTLHAHVRERLCSIKQQQEDLSSLISQMVGLVLESERCLQQDDGRVLVTGRPLIAKLQLLQQQQPQLEAIEESLGTIEDNIPFTFTKDNRIHIGAVLDMRVVTLGLDGAGKTSILFRLQQNSCQPRIPTIGFNVDTLHYKNFKFTMWDVGGQPKLRPLWRHYYYNTQAVIFVVDSSDRDRLEEARAELTKLMMERQLKDVPLLIYANKQVRSHI</sequence>
<feature type="binding site" evidence="4">
    <location>
        <begin position="427"/>
        <end position="434"/>
    </location>
    <ligand>
        <name>GTP</name>
        <dbReference type="ChEBI" id="CHEBI:37565"/>
    </ligand>
</feature>